<dbReference type="InterPro" id="IPR057342">
    <property type="entry name" value="DEXDc_RapA"/>
</dbReference>
<dbReference type="SMART" id="SM00490">
    <property type="entry name" value="HELICc"/>
    <property type="match status" value="1"/>
</dbReference>
<organism evidence="8 9">
    <name type="scientific">Handelsmanbacteria sp. (strain RIFCSPLOWO2_12_FULL_64_10)</name>
    <dbReference type="NCBI Taxonomy" id="1817868"/>
    <lineage>
        <taxon>Bacteria</taxon>
        <taxon>Candidatus Handelsmaniibacteriota</taxon>
    </lineage>
</organism>
<dbReference type="CDD" id="cd18793">
    <property type="entry name" value="SF2_C_SNF"/>
    <property type="match status" value="1"/>
</dbReference>
<dbReference type="PROSITE" id="PS51192">
    <property type="entry name" value="HELICASE_ATP_BIND_1"/>
    <property type="match status" value="1"/>
</dbReference>
<dbReference type="InterPro" id="IPR001650">
    <property type="entry name" value="Helicase_C-like"/>
</dbReference>
<dbReference type="GO" id="GO:0005524">
    <property type="term" value="F:ATP binding"/>
    <property type="evidence" value="ECO:0007669"/>
    <property type="project" value="UniProtKB-KW"/>
</dbReference>
<evidence type="ECO:0000256" key="2">
    <source>
        <dbReference type="ARBA" id="ARBA00022801"/>
    </source>
</evidence>
<evidence type="ECO:0000313" key="9">
    <source>
        <dbReference type="Proteomes" id="UP000178606"/>
    </source>
</evidence>
<gene>
    <name evidence="8" type="ORF">A3F84_15370</name>
</gene>
<dbReference type="EMBL" id="MFKF01000292">
    <property type="protein sequence ID" value="OGG46642.1"/>
    <property type="molecule type" value="Genomic_DNA"/>
</dbReference>
<keyword evidence="3 8" id="KW-0347">Helicase</keyword>
<dbReference type="InterPro" id="IPR014001">
    <property type="entry name" value="Helicase_ATP-bd"/>
</dbReference>
<reference evidence="8 9" key="1">
    <citation type="journal article" date="2016" name="Nat. Commun.">
        <title>Thousands of microbial genomes shed light on interconnected biogeochemical processes in an aquifer system.</title>
        <authorList>
            <person name="Anantharaman K."/>
            <person name="Brown C.T."/>
            <person name="Hug L.A."/>
            <person name="Sharon I."/>
            <person name="Castelle C.J."/>
            <person name="Probst A.J."/>
            <person name="Thomas B.C."/>
            <person name="Singh A."/>
            <person name="Wilkins M.J."/>
            <person name="Karaoz U."/>
            <person name="Brodie E.L."/>
            <person name="Williams K.H."/>
            <person name="Hubbard S.S."/>
            <person name="Banfield J.F."/>
        </authorList>
    </citation>
    <scope>NUCLEOTIDE SEQUENCE [LARGE SCALE GENOMIC DNA]</scope>
    <source>
        <strain evidence="9">RIFCSPLOWO2_12_FULL_64_10</strain>
    </source>
</reference>
<keyword evidence="1" id="KW-0547">Nucleotide-binding</keyword>
<dbReference type="PROSITE" id="PS51194">
    <property type="entry name" value="HELICASE_CTER"/>
    <property type="match status" value="1"/>
</dbReference>
<dbReference type="GO" id="GO:0016787">
    <property type="term" value="F:hydrolase activity"/>
    <property type="evidence" value="ECO:0007669"/>
    <property type="project" value="UniProtKB-KW"/>
</dbReference>
<name>A0A1F6CCK9_HANXR</name>
<dbReference type="SMART" id="SM00487">
    <property type="entry name" value="DEXDc"/>
    <property type="match status" value="1"/>
</dbReference>
<keyword evidence="2" id="KW-0378">Hydrolase</keyword>
<proteinExistence type="predicted"/>
<dbReference type="Gene3D" id="3.40.50.300">
    <property type="entry name" value="P-loop containing nucleotide triphosphate hydrolases"/>
    <property type="match status" value="1"/>
</dbReference>
<feature type="domain" description="Helicase C-terminal" evidence="7">
    <location>
        <begin position="540"/>
        <end position="705"/>
    </location>
</feature>
<evidence type="ECO:0000256" key="1">
    <source>
        <dbReference type="ARBA" id="ARBA00022741"/>
    </source>
</evidence>
<evidence type="ECO:0000256" key="5">
    <source>
        <dbReference type="SAM" id="Coils"/>
    </source>
</evidence>
<dbReference type="Pfam" id="PF00271">
    <property type="entry name" value="Helicase_C"/>
    <property type="match status" value="1"/>
</dbReference>
<dbReference type="GO" id="GO:0004386">
    <property type="term" value="F:helicase activity"/>
    <property type="evidence" value="ECO:0007669"/>
    <property type="project" value="UniProtKB-KW"/>
</dbReference>
<dbReference type="Pfam" id="PF00176">
    <property type="entry name" value="SNF2-rel_dom"/>
    <property type="match status" value="1"/>
</dbReference>
<feature type="coiled-coil region" evidence="5">
    <location>
        <begin position="1000"/>
        <end position="1052"/>
    </location>
</feature>
<dbReference type="InterPro" id="IPR049730">
    <property type="entry name" value="SNF2/RAD54-like_C"/>
</dbReference>
<dbReference type="InterPro" id="IPR000330">
    <property type="entry name" value="SNF2_N"/>
</dbReference>
<sequence length="1103" mass="127125">MTDFTATHLLPERAPRVGELVQVRSRRWLVEEVVKPDRPGQSCLLRLACADDDAQGQSLDVFWDYELDRRILEEEGWRDLADKGFDPPRQFGAFLHTLRWNCVTATDPNLFQSPFRAGIKIDAYQMEPLRKALRLPRVNLFIADDTGLGKTIEAGLIARELLLRKKAKTIVVAVPPSVLEQWKAELEERFGLVFEILDRHYLARVRRERGFGVNPWRTHSRFLISHNLLIDPVYADPMCEWLGPMLPGSLLILDEAHHAAPSSGGRYGIETKFTRAVRDLCGRFEHRLFLSATPHNGHSNSFSTLLELLDPYRFTRGVKVRKAALEEVMVRRLKEDIRAIQGGFPRRIVTRVAIDGLPEDAPELVLSRLLDEYRNVREERFASTTKQAQAAAGLLVVGLQQRLLSSIEAFARSLKVHRRTVERQWDQFRDAASPAVPKATAIEAPLLTGAPDADDERAAWTDEELEAEETAQIEAATTAAEAEAPRDMAAEALWRREQALLDRMQKIAEETRYLPDAKARTLIDWMREHLCPGLPPFGERPKGLPPKWRDRRVLVFTENREGTKRYLKAILEQAIEGTDRAEERIEVIDGLTSATRRKEIQRRFNTDPVKDPLRILLATDAAREGLNFHAHCTDLFHFDLPWNPGRIEQRNGRIDRKLQPAAEVRCHYFVLPQRVEDRVLEVLVHKTKTIKQELGSLSRVIDDDIERRLNRAGIRHRDAERLAREIEAADLDAERKRITEEELEGARERQEDLKAQIERCQTLLERSRAWVGFRSAPFRDALSCSLELLGAEPLAETTDEEGRRVWTFPPLDRRAETDPSWAATLDTLRVPRKTQQKLAEWRREAPIRPVIFEDAGVLTEDTVHLHLEQRVVQRLLARFRTQGFIHHDLSRACLTQVADSIPRVLLLGRLSLYGRGAERLHEEIVPVAARWIEPSRRRGPLTAYAAEAESRTLDLLDQALGGQEARKPGPEIERRLLDAAARDIEALLPQLEPRAQELAARAIERLRERGEREARELRETLEQQRKRVLDELARHDREFAQLTLNFNDEERRQIESHIRSWRQRLQQFDRDLAEEPGRIREFYEVRAQRIEPVGLVYLWPETN</sequence>
<evidence type="ECO:0000259" key="6">
    <source>
        <dbReference type="PROSITE" id="PS51192"/>
    </source>
</evidence>
<feature type="domain" description="Helicase ATP-binding" evidence="6">
    <location>
        <begin position="131"/>
        <end position="312"/>
    </location>
</feature>
<accession>A0A1F6CCK9</accession>
<evidence type="ECO:0000313" key="8">
    <source>
        <dbReference type="EMBL" id="OGG46642.1"/>
    </source>
</evidence>
<evidence type="ECO:0000259" key="7">
    <source>
        <dbReference type="PROSITE" id="PS51194"/>
    </source>
</evidence>
<dbReference type="InterPro" id="IPR027417">
    <property type="entry name" value="P-loop_NTPase"/>
</dbReference>
<evidence type="ECO:0000256" key="3">
    <source>
        <dbReference type="ARBA" id="ARBA00022806"/>
    </source>
</evidence>
<feature type="coiled-coil region" evidence="5">
    <location>
        <begin position="719"/>
        <end position="763"/>
    </location>
</feature>
<dbReference type="Proteomes" id="UP000178606">
    <property type="component" value="Unassembled WGS sequence"/>
</dbReference>
<comment type="caution">
    <text evidence="8">The sequence shown here is derived from an EMBL/GenBank/DDBJ whole genome shotgun (WGS) entry which is preliminary data.</text>
</comment>
<dbReference type="PANTHER" id="PTHR45766">
    <property type="entry name" value="DNA ANNEALING HELICASE AND ENDONUCLEASE ZRANB3 FAMILY MEMBER"/>
    <property type="match status" value="1"/>
</dbReference>
<dbReference type="CDD" id="cd18011">
    <property type="entry name" value="DEXDc_RapA"/>
    <property type="match status" value="1"/>
</dbReference>
<dbReference type="Gene3D" id="3.40.50.10810">
    <property type="entry name" value="Tandem AAA-ATPase domain"/>
    <property type="match status" value="1"/>
</dbReference>
<evidence type="ECO:0000256" key="4">
    <source>
        <dbReference type="ARBA" id="ARBA00022840"/>
    </source>
</evidence>
<keyword evidence="4" id="KW-0067">ATP-binding</keyword>
<keyword evidence="5" id="KW-0175">Coiled coil</keyword>
<dbReference type="NCBIfam" id="NF038317">
    <property type="entry name" value="DISARM_DrmD"/>
    <property type="match status" value="1"/>
</dbReference>
<protein>
    <submittedName>
        <fullName evidence="8">Helicase</fullName>
    </submittedName>
</protein>
<dbReference type="AlphaFoldDB" id="A0A1F6CCK9"/>
<dbReference type="PANTHER" id="PTHR45766:SF6">
    <property type="entry name" value="SWI_SNF-RELATED MATRIX-ASSOCIATED ACTIN-DEPENDENT REGULATOR OF CHROMATIN SUBFAMILY A-LIKE PROTEIN 1"/>
    <property type="match status" value="1"/>
</dbReference>
<dbReference type="SUPFAM" id="SSF52540">
    <property type="entry name" value="P-loop containing nucleoside triphosphate hydrolases"/>
    <property type="match status" value="2"/>
</dbReference>
<dbReference type="InterPro" id="IPR038718">
    <property type="entry name" value="SNF2-like_sf"/>
</dbReference>